<evidence type="ECO:0000256" key="1">
    <source>
        <dbReference type="SAM" id="Phobius"/>
    </source>
</evidence>
<evidence type="ECO:0000313" key="4">
    <source>
        <dbReference type="Proteomes" id="UP000650616"/>
    </source>
</evidence>
<keyword evidence="1" id="KW-1133">Transmembrane helix</keyword>
<sequence length="215" mass="25312">MKQDILSRIDEYFEQKSQNERYILSFGVIAVIAYLLYIFSFDASERFYNEQSMQYEQISKELKVVQDYIKSVSSPNGDQNFKIKEQSKELEALKKTHEELLGFNNYFDDKLKELSFLLFNDQNWATFLDRIVILAKENNIKILELNNEFKNPSYQKVEQILNINVKLLGSYQNMLNYINSLEESELVVDLHKIDINATQKELGANIAISIWGMKY</sequence>
<proteinExistence type="predicted"/>
<dbReference type="AlphaFoldDB" id="A0AAW3ZVI4"/>
<dbReference type="EMBL" id="LIWG01000004">
    <property type="protein sequence ID" value="MBE3608056.1"/>
    <property type="molecule type" value="Genomic_DNA"/>
</dbReference>
<dbReference type="Proteomes" id="UP001318760">
    <property type="component" value="Unassembled WGS sequence"/>
</dbReference>
<keyword evidence="4" id="KW-1185">Reference proteome</keyword>
<reference evidence="3 4" key="1">
    <citation type="submission" date="2015-08" db="EMBL/GenBank/DDBJ databases">
        <title>Comparative genomics of the Campylobacter concisus group.</title>
        <authorList>
            <person name="Yee E."/>
            <person name="Chapman M.H."/>
            <person name="Huynh S."/>
            <person name="Bono J.L."/>
            <person name="On S.L."/>
            <person name="St Leger J."/>
            <person name="Foster G."/>
            <person name="Parker C.T."/>
            <person name="Miller W.G."/>
        </authorList>
    </citation>
    <scope>NUCLEOTIDE SEQUENCE [LARGE SCALE GENOMIC DNA]</scope>
    <source>
        <strain evidence="3 4">RM9337</strain>
    </source>
</reference>
<protein>
    <submittedName>
        <fullName evidence="3">Type 4a pilus biogenesis protein PilO</fullName>
    </submittedName>
</protein>
<dbReference type="Gene3D" id="3.30.70.60">
    <property type="match status" value="1"/>
</dbReference>
<dbReference type="GO" id="GO:0043683">
    <property type="term" value="P:type IV pilus assembly"/>
    <property type="evidence" value="ECO:0007669"/>
    <property type="project" value="InterPro"/>
</dbReference>
<dbReference type="Pfam" id="PF04350">
    <property type="entry name" value="PilO"/>
    <property type="match status" value="1"/>
</dbReference>
<accession>A0AAW3ZVI4</accession>
<keyword evidence="1" id="KW-0812">Transmembrane</keyword>
<dbReference type="InterPro" id="IPR014717">
    <property type="entry name" value="Transl_elong_EF1B/ribsomal_bS6"/>
</dbReference>
<dbReference type="RefSeq" id="WP_169971689.1">
    <property type="nucleotide sequence ID" value="NZ_CP012545.1"/>
</dbReference>
<evidence type="ECO:0000313" key="5">
    <source>
        <dbReference type="Proteomes" id="UP001318760"/>
    </source>
</evidence>
<dbReference type="InterPro" id="IPR007445">
    <property type="entry name" value="PilO"/>
</dbReference>
<dbReference type="EMBL" id="JADBHS010000003">
    <property type="protein sequence ID" value="MBE2986036.1"/>
    <property type="molecule type" value="Genomic_DNA"/>
</dbReference>
<dbReference type="GO" id="GO:0043107">
    <property type="term" value="P:type IV pilus-dependent motility"/>
    <property type="evidence" value="ECO:0007669"/>
    <property type="project" value="InterPro"/>
</dbReference>
<name>A0AAW3ZVI4_9BACT</name>
<feature type="transmembrane region" description="Helical" evidence="1">
    <location>
        <begin position="21"/>
        <end position="39"/>
    </location>
</feature>
<keyword evidence="1" id="KW-0472">Membrane</keyword>
<organism evidence="3 4">
    <name type="scientific">Campylobacter californiensis</name>
    <dbReference type="NCBI Taxonomy" id="1032243"/>
    <lineage>
        <taxon>Bacteria</taxon>
        <taxon>Pseudomonadati</taxon>
        <taxon>Campylobacterota</taxon>
        <taxon>Epsilonproteobacteria</taxon>
        <taxon>Campylobacterales</taxon>
        <taxon>Campylobacteraceae</taxon>
        <taxon>Campylobacter</taxon>
    </lineage>
</organism>
<dbReference type="Proteomes" id="UP000650616">
    <property type="component" value="Unassembled WGS sequence"/>
</dbReference>
<comment type="caution">
    <text evidence="3">The sequence shown here is derived from an EMBL/GenBank/DDBJ whole genome shotgun (WGS) entry which is preliminary data.</text>
</comment>
<evidence type="ECO:0000313" key="2">
    <source>
        <dbReference type="EMBL" id="MBE2986036.1"/>
    </source>
</evidence>
<evidence type="ECO:0000313" key="3">
    <source>
        <dbReference type="EMBL" id="MBE3608056.1"/>
    </source>
</evidence>
<gene>
    <name evidence="3" type="primary">pilO</name>
    <name evidence="2" type="ORF">CCAL12919_02660</name>
    <name evidence="3" type="ORF">CCAL9337_04850</name>
</gene>
<reference evidence="2 5" key="2">
    <citation type="submission" date="2020-10" db="EMBL/GenBank/DDBJ databases">
        <title>Campylobacter californiensis sp. nov. isolated from cattle and feral swine in California.</title>
        <authorList>
            <person name="Miller W.G."/>
        </authorList>
    </citation>
    <scope>NUCLEOTIDE SEQUENCE [LARGE SCALE GENOMIC DNA]</scope>
    <source>
        <strain evidence="2 5">RM12919</strain>
    </source>
</reference>